<evidence type="ECO:0000256" key="2">
    <source>
        <dbReference type="ARBA" id="ARBA00011738"/>
    </source>
</evidence>
<sequence>MATPSININATRLNRTLAELGRMGETSGHGLRARGRVDALWPIRRVGSEGKICAENTEREYAISLMRQAGLETRIDPAGNIIGRKPGSNPNLPAIALGSHTDTVPNGGKYDGALGVLGAIEVAQTLAENSRTLRHPLEVIVFTNEEGTRFHRWLLGSRAMAGLLEPEDYTAVDDEGVSLERRLVDIGGDLSRIDRARRHRGELAAYFELHIEQGPTLHQTGTPLGAVTGITGRYVFRVEVQGKANHAGTTPMASRHDALAAASHIVLATQRLASEAEICRVATVGNIKAIPNAVNVVPGEM</sequence>
<dbReference type="PROSITE" id="PS00758">
    <property type="entry name" value="ARGE_DAPE_CPG2_1"/>
    <property type="match status" value="1"/>
</dbReference>
<dbReference type="Pfam" id="PF01546">
    <property type="entry name" value="Peptidase_M20"/>
    <property type="match status" value="1"/>
</dbReference>
<name>A0AA35SWE2_GEOBA</name>
<dbReference type="NCBIfam" id="TIGR01879">
    <property type="entry name" value="hydantase"/>
    <property type="match status" value="1"/>
</dbReference>
<gene>
    <name evidence="6" type="ORF">GBAR_LOCUS20888</name>
</gene>
<organism evidence="6 7">
    <name type="scientific">Geodia barretti</name>
    <name type="common">Barrett's horny sponge</name>
    <dbReference type="NCBI Taxonomy" id="519541"/>
    <lineage>
        <taxon>Eukaryota</taxon>
        <taxon>Metazoa</taxon>
        <taxon>Porifera</taxon>
        <taxon>Demospongiae</taxon>
        <taxon>Heteroscleromorpha</taxon>
        <taxon>Tetractinellida</taxon>
        <taxon>Astrophorina</taxon>
        <taxon>Geodiidae</taxon>
        <taxon>Geodia</taxon>
    </lineage>
</organism>
<reference evidence="6" key="1">
    <citation type="submission" date="2023-03" db="EMBL/GenBank/DDBJ databases">
        <authorList>
            <person name="Steffen K."/>
            <person name="Cardenas P."/>
        </authorList>
    </citation>
    <scope>NUCLEOTIDE SEQUENCE</scope>
</reference>
<dbReference type="InterPro" id="IPR001261">
    <property type="entry name" value="ArgE/DapE_CS"/>
</dbReference>
<dbReference type="GO" id="GO:0046872">
    <property type="term" value="F:metal ion binding"/>
    <property type="evidence" value="ECO:0007669"/>
    <property type="project" value="UniProtKB-KW"/>
</dbReference>
<protein>
    <submittedName>
        <fullName evidence="6">N-carbamoyl-L-amino acid hydrolase</fullName>
    </submittedName>
</protein>
<dbReference type="SUPFAM" id="SSF53187">
    <property type="entry name" value="Zn-dependent exopeptidases"/>
    <property type="match status" value="1"/>
</dbReference>
<evidence type="ECO:0000256" key="4">
    <source>
        <dbReference type="ARBA" id="ARBA00022801"/>
    </source>
</evidence>
<dbReference type="InterPro" id="IPR010158">
    <property type="entry name" value="Amidase_Cbmase"/>
</dbReference>
<dbReference type="AlphaFoldDB" id="A0AA35SWE2"/>
<evidence type="ECO:0000313" key="7">
    <source>
        <dbReference type="Proteomes" id="UP001174909"/>
    </source>
</evidence>
<dbReference type="InterPro" id="IPR036264">
    <property type="entry name" value="Bact_exopeptidase_dim_dom"/>
</dbReference>
<accession>A0AA35SWE2</accession>
<keyword evidence="5" id="KW-0464">Manganese</keyword>
<evidence type="ECO:0000256" key="5">
    <source>
        <dbReference type="ARBA" id="ARBA00023211"/>
    </source>
</evidence>
<dbReference type="SUPFAM" id="SSF55031">
    <property type="entry name" value="Bacterial exopeptidase dimerisation domain"/>
    <property type="match status" value="1"/>
</dbReference>
<comment type="caution">
    <text evidence="6">The sequence shown here is derived from an EMBL/GenBank/DDBJ whole genome shotgun (WGS) entry which is preliminary data.</text>
</comment>
<comment type="cofactor">
    <cofactor evidence="1">
        <name>Mn(2+)</name>
        <dbReference type="ChEBI" id="CHEBI:29035"/>
    </cofactor>
</comment>
<evidence type="ECO:0000256" key="1">
    <source>
        <dbReference type="ARBA" id="ARBA00001936"/>
    </source>
</evidence>
<dbReference type="PANTHER" id="PTHR32494:SF19">
    <property type="entry name" value="ALLANTOATE DEIMINASE-RELATED"/>
    <property type="match status" value="1"/>
</dbReference>
<evidence type="ECO:0000313" key="6">
    <source>
        <dbReference type="EMBL" id="CAI8037365.1"/>
    </source>
</evidence>
<keyword evidence="4 6" id="KW-0378">Hydrolase</keyword>
<dbReference type="Gene3D" id="3.40.630.10">
    <property type="entry name" value="Zn peptidases"/>
    <property type="match status" value="1"/>
</dbReference>
<comment type="subunit">
    <text evidence="2">Homodimer.</text>
</comment>
<dbReference type="InterPro" id="IPR002933">
    <property type="entry name" value="Peptidase_M20"/>
</dbReference>
<evidence type="ECO:0000256" key="3">
    <source>
        <dbReference type="ARBA" id="ARBA00022723"/>
    </source>
</evidence>
<dbReference type="EMBL" id="CASHTH010002929">
    <property type="protein sequence ID" value="CAI8037365.1"/>
    <property type="molecule type" value="Genomic_DNA"/>
</dbReference>
<dbReference type="PANTHER" id="PTHR32494">
    <property type="entry name" value="ALLANTOATE DEIMINASE-RELATED"/>
    <property type="match status" value="1"/>
</dbReference>
<proteinExistence type="predicted"/>
<dbReference type="GO" id="GO:0016813">
    <property type="term" value="F:hydrolase activity, acting on carbon-nitrogen (but not peptide) bonds, in linear amidines"/>
    <property type="evidence" value="ECO:0007669"/>
    <property type="project" value="InterPro"/>
</dbReference>
<keyword evidence="7" id="KW-1185">Reference proteome</keyword>
<keyword evidence="3" id="KW-0479">Metal-binding</keyword>
<dbReference type="Proteomes" id="UP001174909">
    <property type="component" value="Unassembled WGS sequence"/>
</dbReference>